<dbReference type="Gene3D" id="3.50.50.60">
    <property type="entry name" value="FAD/NAD(P)-binding domain"/>
    <property type="match status" value="2"/>
</dbReference>
<dbReference type="SUPFAM" id="SSF51905">
    <property type="entry name" value="FAD/NAD(P)-binding domain"/>
    <property type="match status" value="1"/>
</dbReference>
<dbReference type="InterPro" id="IPR036188">
    <property type="entry name" value="FAD/NAD-bd_sf"/>
</dbReference>
<dbReference type="InterPro" id="IPR051205">
    <property type="entry name" value="UbiH/COQ6_monooxygenase"/>
</dbReference>
<sequence>MEKFDVLVRGNGCVGRSLALALGARGFRVALLGKSATAGAPAEIGMAGTASLAGMTNGPAAAATPGRSVQPGSDVRAYALNAQSVRLLTRLRVWDTLPEDARTPVHDMRVMGDRAGASLHFSAWDQGVGELAHIVDAAALEDQLDAALRFAPHVQRVSAPVPATLEALCEGRESVTAQMQHGVHFERHDYGHLGVAARVVASQPHHGVALQWFRSPDILGLLPFDRPEAGRSYGFVWSLPRERAQSLLAAGKSEFEAALMEATGGQVGALTLASERQAWPLQLARADRLCGPGWVLLGDAAHLVHPLAGQGLNLGLADVEALVDVIVAREAWRTLDDEKLLRRYARARLTPTWAMGELTDSLLRGFASQAPVIARLRNEGLRLVDRAGPIKKWLTARALGH</sequence>
<dbReference type="PATRIC" id="fig|76731.3.peg.4173"/>
<dbReference type="PANTHER" id="PTHR43876:SF7">
    <property type="entry name" value="UBIQUINONE BIOSYNTHESIS MONOOXYGENASE COQ6, MITOCHONDRIAL"/>
    <property type="match status" value="1"/>
</dbReference>
<dbReference type="InterPro" id="IPR002938">
    <property type="entry name" value="FAD-bd"/>
</dbReference>
<dbReference type="AlphaFoldDB" id="A0A0U3N8P1"/>
<dbReference type="OrthoDB" id="9769565at2"/>
<dbReference type="PROSITE" id="PS01304">
    <property type="entry name" value="UBIH"/>
    <property type="match status" value="1"/>
</dbReference>
<reference evidence="1 2" key="1">
    <citation type="submission" date="2015-12" db="EMBL/GenBank/DDBJ databases">
        <title>Complete genome of Roseateles depolymerans KCTC 42856.</title>
        <authorList>
            <person name="Kim K.M."/>
        </authorList>
    </citation>
    <scope>NUCLEOTIDE SEQUENCE [LARGE SCALE GENOMIC DNA]</scope>
    <source>
        <strain evidence="1 2">KCTC 42856</strain>
    </source>
</reference>
<evidence type="ECO:0000313" key="1">
    <source>
        <dbReference type="EMBL" id="ALV08523.1"/>
    </source>
</evidence>
<evidence type="ECO:0000313" key="2">
    <source>
        <dbReference type="Proteomes" id="UP000060699"/>
    </source>
</evidence>
<dbReference type="EMBL" id="CP013729">
    <property type="protein sequence ID" value="ALV08523.1"/>
    <property type="molecule type" value="Genomic_DNA"/>
</dbReference>
<dbReference type="InterPro" id="IPR018168">
    <property type="entry name" value="Ubi_Hdrlase_CS"/>
</dbReference>
<proteinExistence type="predicted"/>
<dbReference type="PANTHER" id="PTHR43876">
    <property type="entry name" value="UBIQUINONE BIOSYNTHESIS MONOOXYGENASE COQ6, MITOCHONDRIAL"/>
    <property type="match status" value="1"/>
</dbReference>
<accession>A0A0U3N8P1</accession>
<keyword evidence="2" id="KW-1185">Reference proteome</keyword>
<dbReference type="STRING" id="76731.RD2015_4074"/>
<name>A0A0U3N8P1_9BURK</name>
<dbReference type="RefSeq" id="WP_058936471.1">
    <property type="nucleotide sequence ID" value="NZ_CP013729.1"/>
</dbReference>
<dbReference type="Proteomes" id="UP000060699">
    <property type="component" value="Chromosome"/>
</dbReference>
<organism evidence="1 2">
    <name type="scientific">Roseateles depolymerans</name>
    <dbReference type="NCBI Taxonomy" id="76731"/>
    <lineage>
        <taxon>Bacteria</taxon>
        <taxon>Pseudomonadati</taxon>
        <taxon>Pseudomonadota</taxon>
        <taxon>Betaproteobacteria</taxon>
        <taxon>Burkholderiales</taxon>
        <taxon>Sphaerotilaceae</taxon>
        <taxon>Roseateles</taxon>
    </lineage>
</organism>
<dbReference type="KEGG" id="rdp:RD2015_4074"/>
<gene>
    <name evidence="1" type="ORF">RD2015_4074</name>
</gene>
<keyword evidence="1" id="KW-0830">Ubiquinone</keyword>
<dbReference type="PRINTS" id="PR00420">
    <property type="entry name" value="RNGMNOXGNASE"/>
</dbReference>
<dbReference type="Pfam" id="PF01494">
    <property type="entry name" value="FAD_binding_3"/>
    <property type="match status" value="1"/>
</dbReference>
<protein>
    <submittedName>
        <fullName evidence="1">UbiH/UbiF/VisC/COQ6 family ubiquinone biosynthesis hydroxylase</fullName>
    </submittedName>
</protein>
<dbReference type="GO" id="GO:0071949">
    <property type="term" value="F:FAD binding"/>
    <property type="evidence" value="ECO:0007669"/>
    <property type="project" value="InterPro"/>
</dbReference>